<sequence>MNVQDVYTVTTAFVSDDIHEDVILGVPWLSEQKVRRTVYCSESRTSEEPPQKVNTVAETSVQCLNITILPVTAPLDETYMFVNNEQAMCQIASKWRHESVLCMVETWRVWNPVPRKTPKIGGYLCLCPHLRKFCNTHTPIV</sequence>
<name>A0ABQ9HXA9_9NEOP</name>
<accession>A0ABQ9HXA9</accession>
<evidence type="ECO:0000313" key="1">
    <source>
        <dbReference type="EMBL" id="KAJ8889017.1"/>
    </source>
</evidence>
<comment type="caution">
    <text evidence="1">The sequence shown here is derived from an EMBL/GenBank/DDBJ whole genome shotgun (WGS) entry which is preliminary data.</text>
</comment>
<evidence type="ECO:0000313" key="2">
    <source>
        <dbReference type="Proteomes" id="UP001159363"/>
    </source>
</evidence>
<proteinExistence type="predicted"/>
<dbReference type="EMBL" id="JARBHB010000003">
    <property type="protein sequence ID" value="KAJ8889017.1"/>
    <property type="molecule type" value="Genomic_DNA"/>
</dbReference>
<dbReference type="Proteomes" id="UP001159363">
    <property type="component" value="Chromosome 3"/>
</dbReference>
<organism evidence="1 2">
    <name type="scientific">Dryococelus australis</name>
    <dbReference type="NCBI Taxonomy" id="614101"/>
    <lineage>
        <taxon>Eukaryota</taxon>
        <taxon>Metazoa</taxon>
        <taxon>Ecdysozoa</taxon>
        <taxon>Arthropoda</taxon>
        <taxon>Hexapoda</taxon>
        <taxon>Insecta</taxon>
        <taxon>Pterygota</taxon>
        <taxon>Neoptera</taxon>
        <taxon>Polyneoptera</taxon>
        <taxon>Phasmatodea</taxon>
        <taxon>Verophasmatodea</taxon>
        <taxon>Anareolatae</taxon>
        <taxon>Phasmatidae</taxon>
        <taxon>Eurycanthinae</taxon>
        <taxon>Dryococelus</taxon>
    </lineage>
</organism>
<protein>
    <submittedName>
        <fullName evidence="1">Uncharacterized protein</fullName>
    </submittedName>
</protein>
<reference evidence="1 2" key="1">
    <citation type="submission" date="2023-02" db="EMBL/GenBank/DDBJ databases">
        <title>LHISI_Scaffold_Assembly.</title>
        <authorList>
            <person name="Stuart O.P."/>
            <person name="Cleave R."/>
            <person name="Magrath M.J.L."/>
            <person name="Mikheyev A.S."/>
        </authorList>
    </citation>
    <scope>NUCLEOTIDE SEQUENCE [LARGE SCALE GENOMIC DNA]</scope>
    <source>
        <strain evidence="1">Daus_M_001</strain>
        <tissue evidence="1">Leg muscle</tissue>
    </source>
</reference>
<gene>
    <name evidence="1" type="ORF">PR048_008511</name>
</gene>
<keyword evidence="2" id="KW-1185">Reference proteome</keyword>